<evidence type="ECO:0000259" key="1">
    <source>
        <dbReference type="Pfam" id="PF13087"/>
    </source>
</evidence>
<dbReference type="InterPro" id="IPR041679">
    <property type="entry name" value="DNA2/NAM7-like_C"/>
</dbReference>
<accession>A0A7I8XLU9</accession>
<dbReference type="OrthoDB" id="4326398at2759"/>
<dbReference type="InterPro" id="IPR027417">
    <property type="entry name" value="P-loop_NTPase"/>
</dbReference>
<dbReference type="EMBL" id="CAJFCV020000001">
    <property type="protein sequence ID" value="CAG9090187.1"/>
    <property type="molecule type" value="Genomic_DNA"/>
</dbReference>
<dbReference type="EMBL" id="CAJFDI010000001">
    <property type="protein sequence ID" value="CAD5212288.1"/>
    <property type="molecule type" value="Genomic_DNA"/>
</dbReference>
<gene>
    <name evidence="2" type="ORF">BXYJ_LOCUS2845</name>
</gene>
<protein>
    <submittedName>
        <fullName evidence="2">(pine wood nematode) hypothetical protein</fullName>
    </submittedName>
</protein>
<dbReference type="Proteomes" id="UP000659654">
    <property type="component" value="Unassembled WGS sequence"/>
</dbReference>
<dbReference type="AlphaFoldDB" id="A0A7I8XLU9"/>
<organism evidence="2 3">
    <name type="scientific">Bursaphelenchus xylophilus</name>
    <name type="common">Pinewood nematode worm</name>
    <name type="synonym">Aphelenchoides xylophilus</name>
    <dbReference type="NCBI Taxonomy" id="6326"/>
    <lineage>
        <taxon>Eukaryota</taxon>
        <taxon>Metazoa</taxon>
        <taxon>Ecdysozoa</taxon>
        <taxon>Nematoda</taxon>
        <taxon>Chromadorea</taxon>
        <taxon>Rhabditida</taxon>
        <taxon>Tylenchina</taxon>
        <taxon>Tylenchomorpha</taxon>
        <taxon>Aphelenchoidea</taxon>
        <taxon>Aphelenchoididae</taxon>
        <taxon>Bursaphelenchus</taxon>
    </lineage>
</organism>
<evidence type="ECO:0000313" key="3">
    <source>
        <dbReference type="Proteomes" id="UP000659654"/>
    </source>
</evidence>
<keyword evidence="3" id="KW-1185">Reference proteome</keyword>
<dbReference type="Pfam" id="PF13087">
    <property type="entry name" value="AAA_12"/>
    <property type="match status" value="1"/>
</dbReference>
<proteinExistence type="predicted"/>
<feature type="domain" description="DNA2/NAM7 helicase-like C-terminal" evidence="1">
    <location>
        <begin position="137"/>
        <end position="268"/>
    </location>
</feature>
<name>A0A7I8XLU9_BURXY</name>
<sequence>MKKFHVVIDETNATNLLDLGNIIAEKTVSLYMEDNSSYSTRPKHWTLFGDPVQGAAQLPLASMFDQKVTFRTGLDLDGITILIRAGCPYYALKEIIRGGLQRNFLVPFFYSRRRKRIGPQVHGASEREVDCLHDDNAHMYEEKVPADSLSNPVSAQLSLGICENLIGFEMVNGVKLSPTDMLVIVPYKAQLGQYSIELLKEENKGLHGIRCCTPDMIGSGERAVVVVDTVSKNGLGILNGYQRDWPSLQNRSSLLVAITRSTAANFIIIATDDSQLDGSVPIHWMINENKASKLPDVHHIHYEKPFTVVRNNGD</sequence>
<dbReference type="Gene3D" id="3.40.50.300">
    <property type="entry name" value="P-loop containing nucleotide triphosphate hydrolases"/>
    <property type="match status" value="1"/>
</dbReference>
<comment type="caution">
    <text evidence="2">The sequence shown here is derived from an EMBL/GenBank/DDBJ whole genome shotgun (WGS) entry which is preliminary data.</text>
</comment>
<reference evidence="2" key="1">
    <citation type="submission" date="2020-09" db="EMBL/GenBank/DDBJ databases">
        <authorList>
            <person name="Kikuchi T."/>
        </authorList>
    </citation>
    <scope>NUCLEOTIDE SEQUENCE</scope>
    <source>
        <strain evidence="2">Ka4C1</strain>
    </source>
</reference>
<dbReference type="Proteomes" id="UP000582659">
    <property type="component" value="Unassembled WGS sequence"/>
</dbReference>
<evidence type="ECO:0000313" key="2">
    <source>
        <dbReference type="EMBL" id="CAD5212288.1"/>
    </source>
</evidence>